<organism evidence="1 2">
    <name type="scientific">Citricoccus parietis</name>
    <dbReference type="NCBI Taxonomy" id="592307"/>
    <lineage>
        <taxon>Bacteria</taxon>
        <taxon>Bacillati</taxon>
        <taxon>Actinomycetota</taxon>
        <taxon>Actinomycetes</taxon>
        <taxon>Micrococcales</taxon>
        <taxon>Micrococcaceae</taxon>
        <taxon>Citricoccus</taxon>
    </lineage>
</organism>
<proteinExistence type="predicted"/>
<protein>
    <recommendedName>
        <fullName evidence="3">DUF222 domain-containing protein</fullName>
    </recommendedName>
</protein>
<accession>A0ABV6F429</accession>
<sequence length="329" mass="36338">MQMLSQFTDEHLCQLGVSEEDLAQFRRLMTQWEAMRKIPRQQRRAFPAQHRDAIQHLRRSIEKPAARMAQDVASRAEDMWVKFGASDLTVAAESGLLELPTEALPLGDDGSLDVEKYKQSLSGLIEDPSSHLMFDHPTARIVDLMVKEEVATMNPLTESRAKKIATGTGLIERLPAFPDSNIEQVLETREDLRDSLSRYRRSTAQLSAKLASGPLDAALQVEVNELYRDEVYPSLRELRKDLSGTGLLREAARNILQDPKDLVVGAVGAVFCAGIGATTDLSDVIANTAAVASAGLGATGKAAAAAMDRKETARRHDLYYLLRVNEQLR</sequence>
<dbReference type="Proteomes" id="UP001589766">
    <property type="component" value="Unassembled WGS sequence"/>
</dbReference>
<name>A0ABV6F429_9MICC</name>
<gene>
    <name evidence="1" type="ORF">ACFFIO_07070</name>
</gene>
<dbReference type="RefSeq" id="WP_378040894.1">
    <property type="nucleotide sequence ID" value="NZ_JBHLWH010000020.1"/>
</dbReference>
<evidence type="ECO:0008006" key="3">
    <source>
        <dbReference type="Google" id="ProtNLM"/>
    </source>
</evidence>
<comment type="caution">
    <text evidence="1">The sequence shown here is derived from an EMBL/GenBank/DDBJ whole genome shotgun (WGS) entry which is preliminary data.</text>
</comment>
<evidence type="ECO:0000313" key="2">
    <source>
        <dbReference type="Proteomes" id="UP001589766"/>
    </source>
</evidence>
<reference evidence="1 2" key="1">
    <citation type="submission" date="2024-09" db="EMBL/GenBank/DDBJ databases">
        <authorList>
            <person name="Sun Q."/>
            <person name="Mori K."/>
        </authorList>
    </citation>
    <scope>NUCLEOTIDE SEQUENCE [LARGE SCALE GENOMIC DNA]</scope>
    <source>
        <strain evidence="1 2">CCM 7609</strain>
    </source>
</reference>
<keyword evidence="2" id="KW-1185">Reference proteome</keyword>
<dbReference type="EMBL" id="JBHLWH010000020">
    <property type="protein sequence ID" value="MFC0248259.1"/>
    <property type="molecule type" value="Genomic_DNA"/>
</dbReference>
<evidence type="ECO:0000313" key="1">
    <source>
        <dbReference type="EMBL" id="MFC0248259.1"/>
    </source>
</evidence>